<evidence type="ECO:0000256" key="9">
    <source>
        <dbReference type="ARBA" id="ARBA00023242"/>
    </source>
</evidence>
<evidence type="ECO:0000313" key="13">
    <source>
        <dbReference type="EMBL" id="KAB5512148.1"/>
    </source>
</evidence>
<dbReference type="PANTHER" id="PTHR23326">
    <property type="entry name" value="CCR4 NOT-RELATED"/>
    <property type="match status" value="1"/>
</dbReference>
<evidence type="ECO:0000256" key="2">
    <source>
        <dbReference type="ARBA" id="ARBA00004496"/>
    </source>
</evidence>
<evidence type="ECO:0000256" key="1">
    <source>
        <dbReference type="ARBA" id="ARBA00004123"/>
    </source>
</evidence>
<evidence type="ECO:0000259" key="11">
    <source>
        <dbReference type="Pfam" id="PF04065"/>
    </source>
</evidence>
<dbReference type="FunFam" id="2.30.30.1020:FF:000003">
    <property type="entry name" value="CCR4-NOT transcription complex subunit 3 isoform X1"/>
    <property type="match status" value="1"/>
</dbReference>
<proteinExistence type="inferred from homology"/>
<feature type="region of interest" description="Disordered" evidence="10">
    <location>
        <begin position="381"/>
        <end position="416"/>
    </location>
</feature>
<dbReference type="InterPro" id="IPR038635">
    <property type="entry name" value="CCR4-NOT_su2/3/5_C_sf"/>
</dbReference>
<reference evidence="14" key="1">
    <citation type="journal article" date="2019" name="Gigascience">
        <title>De novo genome assembly of the endangered Acer yangbiense, a plant species with extremely small populations endemic to Yunnan Province, China.</title>
        <authorList>
            <person name="Yang J."/>
            <person name="Wariss H.M."/>
            <person name="Tao L."/>
            <person name="Zhang R."/>
            <person name="Yun Q."/>
            <person name="Hollingsworth P."/>
            <person name="Dao Z."/>
            <person name="Luo G."/>
            <person name="Guo H."/>
            <person name="Ma Y."/>
            <person name="Sun W."/>
        </authorList>
    </citation>
    <scope>NUCLEOTIDE SEQUENCE [LARGE SCALE GENOMIC DNA]</scope>
    <source>
        <strain evidence="14">cv. br00</strain>
    </source>
</reference>
<evidence type="ECO:0000256" key="7">
    <source>
        <dbReference type="ARBA" id="ARBA00023015"/>
    </source>
</evidence>
<dbReference type="InterPro" id="IPR040168">
    <property type="entry name" value="Not2/3/5"/>
</dbReference>
<keyword evidence="9" id="KW-0539">Nucleus</keyword>
<dbReference type="PIRSF" id="PIRSF005290">
    <property type="entry name" value="NOT_su_3_5"/>
    <property type="match status" value="1"/>
</dbReference>
<keyword evidence="8" id="KW-0804">Transcription</keyword>
<dbReference type="InterPro" id="IPR007282">
    <property type="entry name" value="NOT2/3/5_C"/>
</dbReference>
<evidence type="ECO:0000256" key="10">
    <source>
        <dbReference type="SAM" id="MobiDB-lite"/>
    </source>
</evidence>
<keyword evidence="5" id="KW-0678">Repressor</keyword>
<accession>A0A5N5IYH5</accession>
<protein>
    <recommendedName>
        <fullName evidence="15">CCR4-NOT transcription complex subunit 3</fullName>
    </recommendedName>
</protein>
<dbReference type="InterPro" id="IPR007207">
    <property type="entry name" value="Not_N"/>
</dbReference>
<organism evidence="13 14">
    <name type="scientific">Salix brachista</name>
    <dbReference type="NCBI Taxonomy" id="2182728"/>
    <lineage>
        <taxon>Eukaryota</taxon>
        <taxon>Viridiplantae</taxon>
        <taxon>Streptophyta</taxon>
        <taxon>Embryophyta</taxon>
        <taxon>Tracheophyta</taxon>
        <taxon>Spermatophyta</taxon>
        <taxon>Magnoliopsida</taxon>
        <taxon>eudicotyledons</taxon>
        <taxon>Gunneridae</taxon>
        <taxon>Pentapetalae</taxon>
        <taxon>rosids</taxon>
        <taxon>fabids</taxon>
        <taxon>Malpighiales</taxon>
        <taxon>Salicaceae</taxon>
        <taxon>Saliceae</taxon>
        <taxon>Salix</taxon>
    </lineage>
</organism>
<keyword evidence="14" id="KW-1185">Reference proteome</keyword>
<dbReference type="AlphaFoldDB" id="A0A5N5IYH5"/>
<feature type="domain" description="NOT2/NOT3/NOT5 C-terminal" evidence="12">
    <location>
        <begin position="809"/>
        <end position="946"/>
    </location>
</feature>
<keyword evidence="4" id="KW-0963">Cytoplasm</keyword>
<feature type="compositionally biased region" description="Low complexity" evidence="10">
    <location>
        <begin position="752"/>
        <end position="768"/>
    </location>
</feature>
<dbReference type="GO" id="GO:0030015">
    <property type="term" value="C:CCR4-NOT core complex"/>
    <property type="evidence" value="ECO:0007669"/>
    <property type="project" value="InterPro"/>
</dbReference>
<evidence type="ECO:0000256" key="5">
    <source>
        <dbReference type="ARBA" id="ARBA00022491"/>
    </source>
</evidence>
<dbReference type="Pfam" id="PF04153">
    <property type="entry name" value="NOT2_3_5_C"/>
    <property type="match status" value="1"/>
</dbReference>
<evidence type="ECO:0000256" key="3">
    <source>
        <dbReference type="ARBA" id="ARBA00007682"/>
    </source>
</evidence>
<feature type="compositionally biased region" description="Polar residues" evidence="10">
    <location>
        <begin position="299"/>
        <end position="320"/>
    </location>
</feature>
<evidence type="ECO:0000259" key="12">
    <source>
        <dbReference type="Pfam" id="PF04153"/>
    </source>
</evidence>
<evidence type="ECO:0000313" key="14">
    <source>
        <dbReference type="Proteomes" id="UP000326939"/>
    </source>
</evidence>
<comment type="similarity">
    <text evidence="3">Belongs to the CNOT2/3/5 family.</text>
</comment>
<dbReference type="InterPro" id="IPR012270">
    <property type="entry name" value="CCR4-NOT_su3/5"/>
</dbReference>
<comment type="caution">
    <text evidence="13">The sequence shown here is derived from an EMBL/GenBank/DDBJ whole genome shotgun (WGS) entry which is preliminary data.</text>
</comment>
<sequence length="951" mass="104158">MGASRKLQGEIDRVLKKVQEGVDVFDSIWNKVYDTDNANQKEKFEADLKKEIKKLQRYRDQIKTWIQSSEIKDKKVSASYEQALVDARKTIEKEMERFKICEKETKTKAFSKEGLGQQPKTFLTLTDLQKWHNLRVVEDPREKAKSETRDWLNNVVGELESQIDTFEAEIEGLTVKKGKTRPPRLTHLEASITRHKLHIKKLELILRLLDNDELSPEQVNDVKDFLDDYVERNQEDFDEFSDVDELYNSLPLDNLESLEDLVIIGPPGLVKGAPVPVLKTSLATTAPQAPQTPPVASPLHQSAVGQEQADDTASQDSNSDIARTPAKSIMVGSSATSTPTGNLASISVNVQVQTLPSLLAASPTLSGSSSVRGVLENAAPANPFSHVPLTDAANSPKDEEIPGFPGHRSSPSPVDTGLARGIGRGGLSSQPSSSIPLSPGVIPSNGALGSVPFASDIAKRNILGTDDRLGSGGMVQPSASPLSNRMILPHASKASDGTGAVDSSNAGEAATLSSRVFSPLVTGMQWRPGSSFQSQNEPMVKRNVIPCLTGGGKGKELEIRAKVEEKSEGLDEKPSGQLRARTEIAPDQREKFLQRLQQVQQQGHSNILGMPPLAVGNHKQFPTQQNPLLQQFNSQSPSVSQGSLGIGVQEAGFNTVTSAALQQPNSIHQQSSQQVVMSSSVKDAEVGNPSVELQQLMQNLPEDSTNESAPTFGLGKSLVNEDELSATHAMDTFAGASGSLTEPVHVPRDIDLSPGQPLQSSQPSSSLGVIGRRSVSDLGAIGDNLNGSAINAGAMHSQSYNFEMLEAAYHKLPQPKDSERARSYIPRHPAATPSSYPQVQAPMASNPAFWERLSMDSGGTDTLFFAFYYQQNTYQQYLAAKELKKQSWRYHRKYNTWFQRHDDPKVTTDEYEQGTYVYFDCHVGNEDKQGWCQRIKTEFTFQYNYLEDELV</sequence>
<gene>
    <name evidence="13" type="ORF">DKX38_029176</name>
</gene>
<name>A0A5N5IYH5_9ROSI</name>
<evidence type="ECO:0000256" key="8">
    <source>
        <dbReference type="ARBA" id="ARBA00023163"/>
    </source>
</evidence>
<dbReference type="Pfam" id="PF04065">
    <property type="entry name" value="Not3"/>
    <property type="match status" value="1"/>
</dbReference>
<evidence type="ECO:0000256" key="4">
    <source>
        <dbReference type="ARBA" id="ARBA00022490"/>
    </source>
</evidence>
<dbReference type="GO" id="GO:0005634">
    <property type="term" value="C:nucleus"/>
    <property type="evidence" value="ECO:0007669"/>
    <property type="project" value="UniProtKB-SubCell"/>
</dbReference>
<evidence type="ECO:0008006" key="15">
    <source>
        <dbReference type="Google" id="ProtNLM"/>
    </source>
</evidence>
<feature type="region of interest" description="Disordered" evidence="10">
    <location>
        <begin position="736"/>
        <end position="769"/>
    </location>
</feature>
<feature type="domain" description="CCR4-Not complex component Not N-terminal" evidence="11">
    <location>
        <begin position="4"/>
        <end position="252"/>
    </location>
</feature>
<evidence type="ECO:0000256" key="6">
    <source>
        <dbReference type="ARBA" id="ARBA00022553"/>
    </source>
</evidence>
<keyword evidence="7" id="KW-0805">Transcription regulation</keyword>
<keyword evidence="6" id="KW-0597">Phosphoprotein</keyword>
<dbReference type="Gene3D" id="2.30.30.1020">
    <property type="entry name" value="CCR4-NOT complex subunit 2/3/5, C-terminal domain"/>
    <property type="match status" value="1"/>
</dbReference>
<dbReference type="GO" id="GO:0006355">
    <property type="term" value="P:regulation of DNA-templated transcription"/>
    <property type="evidence" value="ECO:0007669"/>
    <property type="project" value="InterPro"/>
</dbReference>
<dbReference type="GO" id="GO:0005737">
    <property type="term" value="C:cytoplasm"/>
    <property type="evidence" value="ECO:0007669"/>
    <property type="project" value="UniProtKB-SubCell"/>
</dbReference>
<comment type="subcellular location">
    <subcellularLocation>
        <location evidence="2">Cytoplasm</location>
    </subcellularLocation>
    <subcellularLocation>
        <location evidence="1">Nucleus</location>
    </subcellularLocation>
</comment>
<dbReference type="Proteomes" id="UP000326939">
    <property type="component" value="Chromosome 19"/>
</dbReference>
<dbReference type="EMBL" id="VDCV01000019">
    <property type="protein sequence ID" value="KAB5512148.1"/>
    <property type="molecule type" value="Genomic_DNA"/>
</dbReference>
<feature type="region of interest" description="Disordered" evidence="10">
    <location>
        <begin position="284"/>
        <end position="320"/>
    </location>
</feature>